<name>X8CH91_MYCXE</name>
<protein>
    <recommendedName>
        <fullName evidence="2">DUF732 domain-containing protein</fullName>
    </recommendedName>
</protein>
<evidence type="ECO:0000259" key="2">
    <source>
        <dbReference type="Pfam" id="PF05305"/>
    </source>
</evidence>
<comment type="caution">
    <text evidence="3">The sequence shown here is derived from an EMBL/GenBank/DDBJ whole genome shotgun (WGS) entry which is preliminary data.</text>
</comment>
<dbReference type="PATRIC" id="fig|1299334.3.peg.3366"/>
<organism evidence="3">
    <name type="scientific">Mycobacterium xenopi 4042</name>
    <dbReference type="NCBI Taxonomy" id="1299334"/>
    <lineage>
        <taxon>Bacteria</taxon>
        <taxon>Bacillati</taxon>
        <taxon>Actinomycetota</taxon>
        <taxon>Actinomycetes</taxon>
        <taxon>Mycobacteriales</taxon>
        <taxon>Mycobacteriaceae</taxon>
        <taxon>Mycobacterium</taxon>
    </lineage>
</organism>
<reference evidence="3" key="1">
    <citation type="submission" date="2014-01" db="EMBL/GenBank/DDBJ databases">
        <authorList>
            <person name="Brown-Elliot B."/>
            <person name="Wallace R."/>
            <person name="Lenaerts A."/>
            <person name="Ordway D."/>
            <person name="DeGroote M.A."/>
            <person name="Parker T."/>
            <person name="Sizemore C."/>
            <person name="Tallon L.J."/>
            <person name="Sadzewicz L.K."/>
            <person name="Sengamalay N."/>
            <person name="Fraser C.M."/>
            <person name="Hine E."/>
            <person name="Shefchek K.A."/>
            <person name="Das S.P."/>
            <person name="Tettelin H."/>
        </authorList>
    </citation>
    <scope>NUCLEOTIDE SEQUENCE [LARGE SCALE GENOMIC DNA]</scope>
    <source>
        <strain evidence="3">4042</strain>
    </source>
</reference>
<feature type="domain" description="DUF732" evidence="2">
    <location>
        <begin position="27"/>
        <end position="97"/>
    </location>
</feature>
<dbReference type="AlphaFoldDB" id="X8CH91"/>
<proteinExistence type="predicted"/>
<dbReference type="Pfam" id="PF05305">
    <property type="entry name" value="DUF732"/>
    <property type="match status" value="1"/>
</dbReference>
<evidence type="ECO:0000313" key="3">
    <source>
        <dbReference type="EMBL" id="EUA54660.1"/>
    </source>
</evidence>
<gene>
    <name evidence="3" type="ORF">I553_1556</name>
</gene>
<evidence type="ECO:0000256" key="1">
    <source>
        <dbReference type="SAM" id="SignalP"/>
    </source>
</evidence>
<dbReference type="EMBL" id="JAOB01000032">
    <property type="protein sequence ID" value="EUA54660.1"/>
    <property type="molecule type" value="Genomic_DNA"/>
</dbReference>
<accession>X8CH91</accession>
<dbReference type="InterPro" id="IPR007969">
    <property type="entry name" value="DUF732"/>
</dbReference>
<sequence length="100" mass="10628">MRLLPMLIGAIAAMLLAAPAHADPAGDDANFLHSLDRLGITYQSPDSVIASGRAVCQLLDDGKSQKDIVQQLRQANPGFTLNSAKNFTVAAATAYCPRYL</sequence>
<feature type="chain" id="PRO_5004983652" description="DUF732 domain-containing protein" evidence="1">
    <location>
        <begin position="23"/>
        <end position="100"/>
    </location>
</feature>
<feature type="signal peptide" evidence="1">
    <location>
        <begin position="1"/>
        <end position="22"/>
    </location>
</feature>
<keyword evidence="1" id="KW-0732">Signal</keyword>